<dbReference type="Proteomes" id="UP001201812">
    <property type="component" value="Unassembled WGS sequence"/>
</dbReference>
<gene>
    <name evidence="3" type="ORF">DdX_20994</name>
</gene>
<keyword evidence="2" id="KW-0732">Signal</keyword>
<evidence type="ECO:0000313" key="4">
    <source>
        <dbReference type="Proteomes" id="UP001201812"/>
    </source>
</evidence>
<name>A0AAD4MJT3_9BILA</name>
<feature type="region of interest" description="Disordered" evidence="1">
    <location>
        <begin position="27"/>
        <end position="48"/>
    </location>
</feature>
<reference evidence="3" key="1">
    <citation type="submission" date="2022-01" db="EMBL/GenBank/DDBJ databases">
        <title>Genome Sequence Resource for Two Populations of Ditylenchus destructor, the Migratory Endoparasitic Phytonematode.</title>
        <authorList>
            <person name="Zhang H."/>
            <person name="Lin R."/>
            <person name="Xie B."/>
        </authorList>
    </citation>
    <scope>NUCLEOTIDE SEQUENCE</scope>
    <source>
        <strain evidence="3">BazhouSP</strain>
    </source>
</reference>
<feature type="chain" id="PRO_5042124270" evidence="2">
    <location>
        <begin position="25"/>
        <end position="988"/>
    </location>
</feature>
<dbReference type="EMBL" id="JAKKPZ010000704">
    <property type="protein sequence ID" value="KAI1692875.1"/>
    <property type="molecule type" value="Genomic_DNA"/>
</dbReference>
<organism evidence="3 4">
    <name type="scientific">Ditylenchus destructor</name>
    <dbReference type="NCBI Taxonomy" id="166010"/>
    <lineage>
        <taxon>Eukaryota</taxon>
        <taxon>Metazoa</taxon>
        <taxon>Ecdysozoa</taxon>
        <taxon>Nematoda</taxon>
        <taxon>Chromadorea</taxon>
        <taxon>Rhabditida</taxon>
        <taxon>Tylenchina</taxon>
        <taxon>Tylenchomorpha</taxon>
        <taxon>Sphaerularioidea</taxon>
        <taxon>Anguinidae</taxon>
        <taxon>Anguininae</taxon>
        <taxon>Ditylenchus</taxon>
    </lineage>
</organism>
<evidence type="ECO:0000256" key="1">
    <source>
        <dbReference type="SAM" id="MobiDB-lite"/>
    </source>
</evidence>
<keyword evidence="4" id="KW-1185">Reference proteome</keyword>
<accession>A0AAD4MJT3</accession>
<feature type="signal peptide" evidence="2">
    <location>
        <begin position="1"/>
        <end position="24"/>
    </location>
</feature>
<proteinExistence type="predicted"/>
<dbReference type="AlphaFoldDB" id="A0AAD4MJT3"/>
<sequence>MKRHTLLLAELCFYLLIISSFANGDDLSPQTAADQPDESDNAAVSSTTTLGDVGDEVKLEDDTSIAAEITNITSTTTTTIATTTMEVAPQVILNEHNVKFCNKSLDEVLQDRIIFFMNPAEEDTEREILATENANDTTILFLAANDTIQFLDQIGHMLNCTSDGIQNNTFPAHYSYDNRTLTDVYVAIRKRESPYPLQVNEEMDDMTKNNLIFDMLEHYLSRMPRSHYGYEAPESRETPHCLDEAGYITFPLGEANTCFSLWMARNRNETSNKNEPYVDYYGGQLAFNRVDQDEFLMPDKMSIPQYFYSKGMSPCYVFNENMNLTEGDPKHSCRAFISADIYALLCCCYKELWKCHLPNPRSMHYRNLEHPLQDKMNANTNGFRLSCAVGNPDYAAYLKREKKNENSTVNFLEFEDSTVLTNTIGERCKIVYTFNGNDKNNFEMLMSASDKEGCPQLSTSQFLCEIPKKICPTEKLTYDSNFEVRCCCGGDFADNQIGTENMPTESKVTDLCNLDFLSHKVQDRFEDVFSTQPCSYSKHFHRLFGAYKEEKLYCVVQYDIGLNRTMFFLDGNNFQLMFDKNARSHRDYSEVGHLVFGKVLTGPSDCPEYDPYDKLNTSRYRAVYLQKCDPIAQNGTESNLVKCDSNMENETSNDYIPKQFEMNKDKVMRKCLKFATNDPVASKVQFEKQLGQNKQYIHADVGFMCFANIQSTITRDYLESANISIRRMYHKIEAGPITKDHIKNSADDRGFYNKCISAMEKFNDNPKDHIFDDYCEFTPFNPKASASEQDYGTLNGTLFCCCFVGFGWEHCNIEKRIVNYVDSYDLYRDNYTIKALHVTQQKCDPLAINSNLVDLKGKADKFKNCTRRQGCFQIRDVINSKKTDARMHRFEIWGGCISHIDEFALLSARSRLAYLCTTPDMEKVAQYGTKCLAVQKDDYFTLFPPINRTSDPATDHEKVMVICCCAKECDEREVGKKYGEYYRIKDEK</sequence>
<evidence type="ECO:0000313" key="3">
    <source>
        <dbReference type="EMBL" id="KAI1692875.1"/>
    </source>
</evidence>
<comment type="caution">
    <text evidence="3">The sequence shown here is derived from an EMBL/GenBank/DDBJ whole genome shotgun (WGS) entry which is preliminary data.</text>
</comment>
<protein>
    <submittedName>
        <fullName evidence="3">Uncharacterized protein</fullName>
    </submittedName>
</protein>
<evidence type="ECO:0000256" key="2">
    <source>
        <dbReference type="SAM" id="SignalP"/>
    </source>
</evidence>